<dbReference type="STRING" id="42155.A0A0R3QDU8"/>
<evidence type="ECO:0000313" key="2">
    <source>
        <dbReference type="EMBL" id="VDO15585.1"/>
    </source>
</evidence>
<feature type="coiled-coil region" evidence="1">
    <location>
        <begin position="88"/>
        <end position="135"/>
    </location>
</feature>
<dbReference type="AlphaFoldDB" id="A0A0R3QDU8"/>
<dbReference type="WBParaSite" id="BTMF_0000453401-mRNA-1">
    <property type="protein sequence ID" value="BTMF_0000453401-mRNA-1"/>
    <property type="gene ID" value="BTMF_0000453401"/>
</dbReference>
<keyword evidence="1" id="KW-0175">Coiled coil</keyword>
<organism evidence="4">
    <name type="scientific">Brugia timori</name>
    <dbReference type="NCBI Taxonomy" id="42155"/>
    <lineage>
        <taxon>Eukaryota</taxon>
        <taxon>Metazoa</taxon>
        <taxon>Ecdysozoa</taxon>
        <taxon>Nematoda</taxon>
        <taxon>Chromadorea</taxon>
        <taxon>Rhabditida</taxon>
        <taxon>Spirurina</taxon>
        <taxon>Spiruromorpha</taxon>
        <taxon>Filarioidea</taxon>
        <taxon>Onchocercidae</taxon>
        <taxon>Brugia</taxon>
    </lineage>
</organism>
<dbReference type="EMBL" id="UZAG01003597">
    <property type="protein sequence ID" value="VDO15585.1"/>
    <property type="molecule type" value="Genomic_DNA"/>
</dbReference>
<sequence length="185" mass="21562">MDNSNSSVNVSSTDTTKLCASVKTNGSEECNLMLKNLRGQIEEIKKQNYHLAMQLVGIETEKENLLDSQQQQKQHQQMSHHILENDIHNELDLELGHYENERQRLEEHIAILEKVEVERSKLLKLLKNKKVLEEKCNSDTFVQAILQNSFSPAHTQYNSTTFIDDYRKITTNEKIHIKRLVNYLN</sequence>
<gene>
    <name evidence="2" type="ORF">BTMF_LOCUS3830</name>
</gene>
<protein>
    <submittedName>
        <fullName evidence="4">CCDC92 domain-containing protein</fullName>
    </submittedName>
</protein>
<keyword evidence="3" id="KW-1185">Reference proteome</keyword>
<reference evidence="4" key="1">
    <citation type="submission" date="2017-02" db="UniProtKB">
        <authorList>
            <consortium name="WormBaseParasite"/>
        </authorList>
    </citation>
    <scope>IDENTIFICATION</scope>
</reference>
<dbReference type="Proteomes" id="UP000280834">
    <property type="component" value="Unassembled WGS sequence"/>
</dbReference>
<accession>A0A0R3QDU8</accession>
<name>A0A0R3QDU8_9BILA</name>
<evidence type="ECO:0000313" key="3">
    <source>
        <dbReference type="Proteomes" id="UP000280834"/>
    </source>
</evidence>
<proteinExistence type="predicted"/>
<reference evidence="2 3" key="2">
    <citation type="submission" date="2018-11" db="EMBL/GenBank/DDBJ databases">
        <authorList>
            <consortium name="Pathogen Informatics"/>
        </authorList>
    </citation>
    <scope>NUCLEOTIDE SEQUENCE [LARGE SCALE GENOMIC DNA]</scope>
</reference>
<evidence type="ECO:0000313" key="4">
    <source>
        <dbReference type="WBParaSite" id="BTMF_0000453401-mRNA-1"/>
    </source>
</evidence>
<evidence type="ECO:0000256" key="1">
    <source>
        <dbReference type="SAM" id="Coils"/>
    </source>
</evidence>